<dbReference type="InterPro" id="IPR007278">
    <property type="entry name" value="DUF397"/>
</dbReference>
<organism evidence="2 3">
    <name type="scientific">Microbispora cellulosiformans</name>
    <dbReference type="NCBI Taxonomy" id="2614688"/>
    <lineage>
        <taxon>Bacteria</taxon>
        <taxon>Bacillati</taxon>
        <taxon>Actinomycetota</taxon>
        <taxon>Actinomycetes</taxon>
        <taxon>Streptosporangiales</taxon>
        <taxon>Streptosporangiaceae</taxon>
        <taxon>Microbispora</taxon>
    </lineage>
</organism>
<protein>
    <submittedName>
        <fullName evidence="2">DUF397 domain-containing protein</fullName>
    </submittedName>
</protein>
<evidence type="ECO:0000259" key="1">
    <source>
        <dbReference type="Pfam" id="PF04149"/>
    </source>
</evidence>
<dbReference type="EMBL" id="VYTZ01000009">
    <property type="protein sequence ID" value="KAA9375983.1"/>
    <property type="molecule type" value="Genomic_DNA"/>
</dbReference>
<sequence length="67" mass="7109">MDLSAAVWRKSSRSSGNGGQCVEVAANLPGVIAVRDSKNPSGPKLLFTPEEWEAFISGVKDGEFDQA</sequence>
<name>A0A5J5JWK1_9ACTN</name>
<accession>A0A5J5JWK1</accession>
<keyword evidence="3" id="KW-1185">Reference proteome</keyword>
<dbReference type="AlphaFoldDB" id="A0A5J5JWK1"/>
<reference evidence="2 3" key="1">
    <citation type="submission" date="2019-09" db="EMBL/GenBank/DDBJ databases">
        <title>Screening of Novel Bioactive Compounds from Soil-Associated.</title>
        <authorList>
            <person name="Gong X."/>
        </authorList>
    </citation>
    <scope>NUCLEOTIDE SEQUENCE [LARGE SCALE GENOMIC DNA]</scope>
    <source>
        <strain evidence="2 3">Gxj-6</strain>
    </source>
</reference>
<feature type="domain" description="DUF397" evidence="1">
    <location>
        <begin position="6"/>
        <end position="60"/>
    </location>
</feature>
<evidence type="ECO:0000313" key="3">
    <source>
        <dbReference type="Proteomes" id="UP000327011"/>
    </source>
</evidence>
<dbReference type="Pfam" id="PF04149">
    <property type="entry name" value="DUF397"/>
    <property type="match status" value="1"/>
</dbReference>
<gene>
    <name evidence="2" type="ORF">F5972_25010</name>
</gene>
<dbReference type="RefSeq" id="WP_138461661.1">
    <property type="nucleotide sequence ID" value="NZ_VYTZ01000009.1"/>
</dbReference>
<evidence type="ECO:0000313" key="2">
    <source>
        <dbReference type="EMBL" id="KAA9375983.1"/>
    </source>
</evidence>
<dbReference type="Proteomes" id="UP000327011">
    <property type="component" value="Unassembled WGS sequence"/>
</dbReference>
<comment type="caution">
    <text evidence="2">The sequence shown here is derived from an EMBL/GenBank/DDBJ whole genome shotgun (WGS) entry which is preliminary data.</text>
</comment>
<proteinExistence type="predicted"/>